<organism evidence="3">
    <name type="scientific">Salpingoeca rosetta (strain ATCC 50818 / BSB-021)</name>
    <dbReference type="NCBI Taxonomy" id="946362"/>
    <lineage>
        <taxon>Eukaryota</taxon>
        <taxon>Choanoflagellata</taxon>
        <taxon>Craspedida</taxon>
        <taxon>Salpingoecidae</taxon>
        <taxon>Salpingoeca</taxon>
    </lineage>
</organism>
<gene>
    <name evidence="2" type="ORF">PTSG_06141</name>
</gene>
<proteinExistence type="predicted"/>
<dbReference type="Proteomes" id="UP000007799">
    <property type="component" value="Unassembled WGS sequence"/>
</dbReference>
<dbReference type="InParanoid" id="F2UC24"/>
<dbReference type="RefSeq" id="XP_004993032.1">
    <property type="nucleotide sequence ID" value="XM_004992975.1"/>
</dbReference>
<dbReference type="KEGG" id="sre:PTSG_06141"/>
<name>F2UC24_SALR5</name>
<evidence type="ECO:0000256" key="1">
    <source>
        <dbReference type="SAM" id="MobiDB-lite"/>
    </source>
</evidence>
<accession>F2UC24</accession>
<feature type="compositionally biased region" description="Low complexity" evidence="1">
    <location>
        <begin position="58"/>
        <end position="73"/>
    </location>
</feature>
<keyword evidence="3" id="KW-1185">Reference proteome</keyword>
<sequence>MTSELLATLEANVCELANLCSAESEQALVERLHAQWRADRDKEMLRLQRDNAKLRAQIQAMWQEQQQQQQQQQRSHNEHDGDGTAGDSVQQGHAEEQPRTHQGHQRRGPKQEWQPAATTRGNNGGEVATLRRQVDELKAALAKKDEGLRKLAQRNQELQRLVDASDLLDMAAPF</sequence>
<dbReference type="GeneID" id="16073606"/>
<evidence type="ECO:0000313" key="3">
    <source>
        <dbReference type="Proteomes" id="UP000007799"/>
    </source>
</evidence>
<protein>
    <submittedName>
        <fullName evidence="2">Uncharacterized protein</fullName>
    </submittedName>
</protein>
<evidence type="ECO:0000313" key="2">
    <source>
        <dbReference type="EMBL" id="EGD74131.1"/>
    </source>
</evidence>
<dbReference type="EMBL" id="GL832968">
    <property type="protein sequence ID" value="EGD74131.1"/>
    <property type="molecule type" value="Genomic_DNA"/>
</dbReference>
<dbReference type="AlphaFoldDB" id="F2UC24"/>
<feature type="region of interest" description="Disordered" evidence="1">
    <location>
        <begin position="58"/>
        <end position="129"/>
    </location>
</feature>
<reference evidence="2" key="1">
    <citation type="submission" date="2009-08" db="EMBL/GenBank/DDBJ databases">
        <title>Annotation of Salpingoeca rosetta.</title>
        <authorList>
            <consortium name="The Broad Institute Genome Sequencing Platform"/>
            <person name="Russ C."/>
            <person name="Cuomo C."/>
            <person name="Burger G."/>
            <person name="Gray M.W."/>
            <person name="Holland P.W.H."/>
            <person name="King N."/>
            <person name="Lang F.B.F."/>
            <person name="Roger A.J."/>
            <person name="Ruiz-Trillo I."/>
            <person name="Young S.K."/>
            <person name="Zeng Q."/>
            <person name="Gargeya S."/>
            <person name="Alvarado L."/>
            <person name="Berlin A."/>
            <person name="Chapman S.B."/>
            <person name="Chen Z."/>
            <person name="Freedman E."/>
            <person name="Gellesch M."/>
            <person name="Goldberg J."/>
            <person name="Griggs A."/>
            <person name="Gujja S."/>
            <person name="Heilman E."/>
            <person name="Heiman D."/>
            <person name="Howarth C."/>
            <person name="Mehta T."/>
            <person name="Neiman D."/>
            <person name="Pearson M."/>
            <person name="Roberts A."/>
            <person name="Saif S."/>
            <person name="Shea T."/>
            <person name="Shenoy N."/>
            <person name="Sisk P."/>
            <person name="Stolte C."/>
            <person name="Sykes S."/>
            <person name="White J."/>
            <person name="Yandava C."/>
            <person name="Haas B."/>
            <person name="Nusbaum C."/>
            <person name="Birren B."/>
        </authorList>
    </citation>
    <scope>NUCLEOTIDE SEQUENCE [LARGE SCALE GENOMIC DNA]</scope>
    <source>
        <strain evidence="2">ATCC 50818</strain>
    </source>
</reference>